<feature type="domain" description="BTB" evidence="1">
    <location>
        <begin position="161"/>
        <end position="231"/>
    </location>
</feature>
<dbReference type="OrthoDB" id="194443at2759"/>
<gene>
    <name evidence="2" type="primary">spopl</name>
    <name evidence="2" type="ORF">SPIL2461_LOCUS22328</name>
</gene>
<dbReference type="CDD" id="cd18186">
    <property type="entry name" value="BTB_POZ_ZBTB_KLHL-like"/>
    <property type="match status" value="1"/>
</dbReference>
<protein>
    <submittedName>
        <fullName evidence="2">Spopl protein</fullName>
    </submittedName>
</protein>
<dbReference type="PANTHER" id="PTHR24410">
    <property type="entry name" value="HL07962P-RELATED"/>
    <property type="match status" value="1"/>
</dbReference>
<dbReference type="Proteomes" id="UP000649617">
    <property type="component" value="Unassembled WGS sequence"/>
</dbReference>
<accession>A0A812Y750</accession>
<dbReference type="EMBL" id="CAJNIZ010047159">
    <property type="protein sequence ID" value="CAE7763456.1"/>
    <property type="molecule type" value="Genomic_DNA"/>
</dbReference>
<keyword evidence="3" id="KW-1185">Reference proteome</keyword>
<sequence length="340" mass="38016">VFEALFDADLRFVQSAAAASFDWQQVSQQHGTPLQAIVAGAIFDFDEPERRFAQRLELLSWCVGRGADPDQHATEKAVGRVSVDGAELILAGTSAQSLIRTVYCLCQQDLISDMDPQSMLVSRLKTMQKRMAAAERPTCHSVVDSVMSHMWEEMCREPDFADVAVLSQPVGPLGLRCLFRAHSVLLCHASPVFNVMLKPNHQAWRESDNHCITLDESPAAVEVFLSMLYSGCFPHADCDCDVLITVAEMADKYQVDKILPGLAAQIRRRISVDNFAMICAYAQKYSCLTLLSDCESFVREKARLGEIRPDIRWPNATNQTMDFIEETLNLYALAMKSRTL</sequence>
<dbReference type="Gene3D" id="3.30.710.10">
    <property type="entry name" value="Potassium Channel Kv1.1, Chain A"/>
    <property type="match status" value="1"/>
</dbReference>
<feature type="non-terminal residue" evidence="2">
    <location>
        <position position="1"/>
    </location>
</feature>
<dbReference type="InterPro" id="IPR051481">
    <property type="entry name" value="BTB-POZ/Galectin-3-binding"/>
</dbReference>
<dbReference type="InterPro" id="IPR011333">
    <property type="entry name" value="SKP1/BTB/POZ_sf"/>
</dbReference>
<evidence type="ECO:0000313" key="2">
    <source>
        <dbReference type="EMBL" id="CAE7763456.1"/>
    </source>
</evidence>
<dbReference type="PANTHER" id="PTHR24410:SF23">
    <property type="entry name" value="BTB DOMAIN-CONTAINING PROTEIN-RELATED"/>
    <property type="match status" value="1"/>
</dbReference>
<dbReference type="Pfam" id="PF00651">
    <property type="entry name" value="BTB"/>
    <property type="match status" value="1"/>
</dbReference>
<evidence type="ECO:0000313" key="3">
    <source>
        <dbReference type="Proteomes" id="UP000649617"/>
    </source>
</evidence>
<dbReference type="AlphaFoldDB" id="A0A812Y750"/>
<name>A0A812Y750_SYMPI</name>
<dbReference type="PROSITE" id="PS50097">
    <property type="entry name" value="BTB"/>
    <property type="match status" value="1"/>
</dbReference>
<reference evidence="2" key="1">
    <citation type="submission" date="2021-02" db="EMBL/GenBank/DDBJ databases">
        <authorList>
            <person name="Dougan E. K."/>
            <person name="Rhodes N."/>
            <person name="Thang M."/>
            <person name="Chan C."/>
        </authorList>
    </citation>
    <scope>NUCLEOTIDE SEQUENCE</scope>
</reference>
<dbReference type="SUPFAM" id="SSF54695">
    <property type="entry name" value="POZ domain"/>
    <property type="match status" value="1"/>
</dbReference>
<evidence type="ECO:0000259" key="1">
    <source>
        <dbReference type="PROSITE" id="PS50097"/>
    </source>
</evidence>
<proteinExistence type="predicted"/>
<comment type="caution">
    <text evidence="2">The sequence shown here is derived from an EMBL/GenBank/DDBJ whole genome shotgun (WGS) entry which is preliminary data.</text>
</comment>
<dbReference type="InterPro" id="IPR000210">
    <property type="entry name" value="BTB/POZ_dom"/>
</dbReference>
<organism evidence="2 3">
    <name type="scientific">Symbiodinium pilosum</name>
    <name type="common">Dinoflagellate</name>
    <dbReference type="NCBI Taxonomy" id="2952"/>
    <lineage>
        <taxon>Eukaryota</taxon>
        <taxon>Sar</taxon>
        <taxon>Alveolata</taxon>
        <taxon>Dinophyceae</taxon>
        <taxon>Suessiales</taxon>
        <taxon>Symbiodiniaceae</taxon>
        <taxon>Symbiodinium</taxon>
    </lineage>
</organism>